<dbReference type="Proteomes" id="UP000187822">
    <property type="component" value="Chromosome I"/>
</dbReference>
<evidence type="ECO:0000259" key="5">
    <source>
        <dbReference type="PROSITE" id="PS50893"/>
    </source>
</evidence>
<accession>A0A1N5S641</accession>
<reference evidence="8" key="2">
    <citation type="submission" date="2016-06" db="EMBL/GenBank/DDBJ databases">
        <authorList>
            <person name="Toshchakov V.S."/>
        </authorList>
    </citation>
    <scope>NUCLEOTIDE SEQUENCE [LARGE SCALE GENOMIC DNA]</scope>
    <source>
        <strain>PM4 (JCM 30641</strain>
        <strain evidence="8">\VKM B-2940)</strain>
    </source>
</reference>
<sequence>MNNNIILQLDSIKKVYRGGYGIFGINMNIHSGGIHGFLGQNGAGKTTTMKCIMGLISYDSGSMRMFGEEYKPGNWKLKARIGFMPEILAFPPYLTALEVMLTYGRIRGVEKSALKSQAEVLLEKVGLIEVKNRKVGTFSKGMTSRLGIAFSMNGNPDILILDEPTSGLDPVSKTAILKLFKEIENEGKTIVLSSHQLQDVENLCGSVTVINRGLTVAEGPTEMLRKKEGATSYRVEFSKVDTRLLSSLRSLEGVASVNEIEGKNMVRVVVAGEKDIREMLAKEAVALGNAMLSCEEEKKTLEELFFQLIN</sequence>
<reference evidence="7" key="3">
    <citation type="submission" date="2016-06" db="EMBL/GenBank/DDBJ databases">
        <authorList>
            <person name="Olsen C.W."/>
            <person name="Carey S."/>
            <person name="Hinshaw L."/>
            <person name="Karasin A.I."/>
        </authorList>
    </citation>
    <scope>NUCLEOTIDE SEQUENCE [LARGE SCALE GENOMIC DNA]</scope>
    <source>
        <strain evidence="7">PM4</strain>
    </source>
</reference>
<keyword evidence="8" id="KW-1185">Reference proteome</keyword>
<keyword evidence="4" id="KW-0067">ATP-binding</keyword>
<evidence type="ECO:0000313" key="9">
    <source>
        <dbReference type="Proteomes" id="UP000195607"/>
    </source>
</evidence>
<keyword evidence="2" id="KW-0813">Transport</keyword>
<dbReference type="CDD" id="cd03230">
    <property type="entry name" value="ABC_DR_subfamily_A"/>
    <property type="match status" value="1"/>
</dbReference>
<evidence type="ECO:0000256" key="3">
    <source>
        <dbReference type="ARBA" id="ARBA00022741"/>
    </source>
</evidence>
<feature type="domain" description="ABC transporter" evidence="5">
    <location>
        <begin position="7"/>
        <end position="237"/>
    </location>
</feature>
<evidence type="ECO:0000313" key="8">
    <source>
        <dbReference type="Proteomes" id="UP000187822"/>
    </source>
</evidence>
<proteinExistence type="inferred from homology"/>
<evidence type="ECO:0000256" key="4">
    <source>
        <dbReference type="ARBA" id="ARBA00022840"/>
    </source>
</evidence>
<dbReference type="InterPro" id="IPR003439">
    <property type="entry name" value="ABC_transporter-like_ATP-bd"/>
</dbReference>
<dbReference type="RefSeq" id="WP_021789427.1">
    <property type="nucleotide sequence ID" value="NZ_LT671858.1"/>
</dbReference>
<dbReference type="PANTHER" id="PTHR43335">
    <property type="entry name" value="ABC TRANSPORTER, ATP-BINDING PROTEIN"/>
    <property type="match status" value="1"/>
</dbReference>
<evidence type="ECO:0000256" key="2">
    <source>
        <dbReference type="ARBA" id="ARBA00022448"/>
    </source>
</evidence>
<dbReference type="EMBL" id="LT719092">
    <property type="protein sequence ID" value="SJK83963.1"/>
    <property type="molecule type" value="Genomic_DNA"/>
</dbReference>
<dbReference type="InterPro" id="IPR027417">
    <property type="entry name" value="P-loop_NTPase"/>
</dbReference>
<name>A0A1N5S641_9ARCH</name>
<dbReference type="SMART" id="SM00382">
    <property type="entry name" value="AAA"/>
    <property type="match status" value="1"/>
</dbReference>
<dbReference type="GO" id="GO:0016887">
    <property type="term" value="F:ATP hydrolysis activity"/>
    <property type="evidence" value="ECO:0007669"/>
    <property type="project" value="InterPro"/>
</dbReference>
<dbReference type="InterPro" id="IPR003593">
    <property type="entry name" value="AAA+_ATPase"/>
</dbReference>
<dbReference type="STRING" id="1673428.CPM_0061"/>
<evidence type="ECO:0000313" key="6">
    <source>
        <dbReference type="EMBL" id="SIM31400.1"/>
    </source>
</evidence>
<dbReference type="Pfam" id="PF00005">
    <property type="entry name" value="ABC_tran"/>
    <property type="match status" value="1"/>
</dbReference>
<reference evidence="6 9" key="1">
    <citation type="submission" date="2016-04" db="EMBL/GenBank/DDBJ databases">
        <authorList>
            <person name="Evans L.H."/>
            <person name="Alamgir A."/>
            <person name="Owens N."/>
            <person name="Weber N.D."/>
            <person name="Virtaneva K."/>
            <person name="Barbian K."/>
            <person name="Babar A."/>
            <person name="Rosenke K."/>
        </authorList>
    </citation>
    <scope>NUCLEOTIDE SEQUENCE [LARGE SCALE GENOMIC DNA]</scope>
    <source>
        <strain evidence="6">S5</strain>
        <strain evidence="9">S5(T) (JCM 30642 \VKM B-2941)</strain>
    </source>
</reference>
<organism evidence="6 9">
    <name type="scientific">Cuniculiplasma divulgatum</name>
    <dbReference type="NCBI Taxonomy" id="1673428"/>
    <lineage>
        <taxon>Archaea</taxon>
        <taxon>Methanobacteriati</taxon>
        <taxon>Thermoplasmatota</taxon>
        <taxon>Thermoplasmata</taxon>
        <taxon>Thermoplasmatales</taxon>
        <taxon>Cuniculiplasmataceae</taxon>
        <taxon>Cuniculiplasma</taxon>
    </lineage>
</organism>
<evidence type="ECO:0000313" key="7">
    <source>
        <dbReference type="EMBL" id="SJK83963.1"/>
    </source>
</evidence>
<gene>
    <name evidence="7" type="ORF">CPM_0061</name>
    <name evidence="6" type="ORF">CSP5_0092</name>
</gene>
<dbReference type="Proteomes" id="UP000195607">
    <property type="component" value="Chromosome I"/>
</dbReference>
<dbReference type="EMBL" id="LT671858">
    <property type="protein sequence ID" value="SIM31400.1"/>
    <property type="molecule type" value="Genomic_DNA"/>
</dbReference>
<dbReference type="PROSITE" id="PS50893">
    <property type="entry name" value="ABC_TRANSPORTER_2"/>
    <property type="match status" value="1"/>
</dbReference>
<dbReference type="GeneID" id="41587408"/>
<comment type="similarity">
    <text evidence="1">Belongs to the ABC transporter superfamily.</text>
</comment>
<evidence type="ECO:0000256" key="1">
    <source>
        <dbReference type="ARBA" id="ARBA00005417"/>
    </source>
</evidence>
<keyword evidence="3" id="KW-0547">Nucleotide-binding</keyword>
<dbReference type="AlphaFoldDB" id="A0A1N5S641"/>
<protein>
    <submittedName>
        <fullName evidence="6">ABC transporter ATPase</fullName>
    </submittedName>
</protein>
<dbReference type="KEGG" id="cdiv:CPM_0061"/>
<dbReference type="SUPFAM" id="SSF52540">
    <property type="entry name" value="P-loop containing nucleoside triphosphate hydrolases"/>
    <property type="match status" value="1"/>
</dbReference>
<dbReference type="OrthoDB" id="87732at2157"/>
<dbReference type="GO" id="GO:0005524">
    <property type="term" value="F:ATP binding"/>
    <property type="evidence" value="ECO:0007669"/>
    <property type="project" value="UniProtKB-KW"/>
</dbReference>
<dbReference type="Gene3D" id="3.40.50.300">
    <property type="entry name" value="P-loop containing nucleotide triphosphate hydrolases"/>
    <property type="match status" value="1"/>
</dbReference>